<evidence type="ECO:0000313" key="1">
    <source>
        <dbReference type="EMBL" id="MPC33710.1"/>
    </source>
</evidence>
<organism evidence="1 2">
    <name type="scientific">Portunus trituberculatus</name>
    <name type="common">Swimming crab</name>
    <name type="synonym">Neptunus trituberculatus</name>
    <dbReference type="NCBI Taxonomy" id="210409"/>
    <lineage>
        <taxon>Eukaryota</taxon>
        <taxon>Metazoa</taxon>
        <taxon>Ecdysozoa</taxon>
        <taxon>Arthropoda</taxon>
        <taxon>Crustacea</taxon>
        <taxon>Multicrustacea</taxon>
        <taxon>Malacostraca</taxon>
        <taxon>Eumalacostraca</taxon>
        <taxon>Eucarida</taxon>
        <taxon>Decapoda</taxon>
        <taxon>Pleocyemata</taxon>
        <taxon>Brachyura</taxon>
        <taxon>Eubrachyura</taxon>
        <taxon>Portunoidea</taxon>
        <taxon>Portunidae</taxon>
        <taxon>Portuninae</taxon>
        <taxon>Portunus</taxon>
    </lineage>
</organism>
<protein>
    <submittedName>
        <fullName evidence="1">Uncharacterized protein</fullName>
    </submittedName>
</protein>
<gene>
    <name evidence="1" type="ORF">E2C01_027070</name>
</gene>
<dbReference type="AlphaFoldDB" id="A0A5B7EGY6"/>
<sequence length="111" mass="12354">MVTLRLPSDSRPTSDIFKHSMRRPRVPGVNERPSAVGKHYCNHRELGHYGVQGGAAVVRRGSHHTRRLLNNDTVPGSRVPHPTCLIVSQSKRTLGLFLLYSSTFIDNAISL</sequence>
<name>A0A5B7EGY6_PORTR</name>
<keyword evidence="2" id="KW-1185">Reference proteome</keyword>
<comment type="caution">
    <text evidence="1">The sequence shown here is derived from an EMBL/GenBank/DDBJ whole genome shotgun (WGS) entry which is preliminary data.</text>
</comment>
<dbReference type="Proteomes" id="UP000324222">
    <property type="component" value="Unassembled WGS sequence"/>
</dbReference>
<dbReference type="EMBL" id="VSRR010002888">
    <property type="protein sequence ID" value="MPC33710.1"/>
    <property type="molecule type" value="Genomic_DNA"/>
</dbReference>
<reference evidence="1 2" key="1">
    <citation type="submission" date="2019-05" db="EMBL/GenBank/DDBJ databases">
        <title>Another draft genome of Portunus trituberculatus and its Hox gene families provides insights of decapod evolution.</title>
        <authorList>
            <person name="Jeong J.-H."/>
            <person name="Song I."/>
            <person name="Kim S."/>
            <person name="Choi T."/>
            <person name="Kim D."/>
            <person name="Ryu S."/>
            <person name="Kim W."/>
        </authorList>
    </citation>
    <scope>NUCLEOTIDE SEQUENCE [LARGE SCALE GENOMIC DNA]</scope>
    <source>
        <tissue evidence="1">Muscle</tissue>
    </source>
</reference>
<accession>A0A5B7EGY6</accession>
<evidence type="ECO:0000313" key="2">
    <source>
        <dbReference type="Proteomes" id="UP000324222"/>
    </source>
</evidence>
<proteinExistence type="predicted"/>